<dbReference type="GO" id="GO:0016829">
    <property type="term" value="F:lyase activity"/>
    <property type="evidence" value="ECO:0007669"/>
    <property type="project" value="UniProtKB-KW"/>
</dbReference>
<accession>A0A5S4YBS6</accession>
<comment type="caution">
    <text evidence="1">The sequence shown here is derived from an EMBL/GenBank/DDBJ whole genome shotgun (WGS) entry which is preliminary data.</text>
</comment>
<organism evidence="1 2">
    <name type="scientific">Bradyrhizobium hipponense</name>
    <dbReference type="NCBI Taxonomy" id="2605638"/>
    <lineage>
        <taxon>Bacteria</taxon>
        <taxon>Pseudomonadati</taxon>
        <taxon>Pseudomonadota</taxon>
        <taxon>Alphaproteobacteria</taxon>
        <taxon>Hyphomicrobiales</taxon>
        <taxon>Nitrobacteraceae</taxon>
        <taxon>Bradyrhizobium</taxon>
    </lineage>
</organism>
<dbReference type="Proteomes" id="UP000324797">
    <property type="component" value="Unassembled WGS sequence"/>
</dbReference>
<dbReference type="Pfam" id="PF06754">
    <property type="entry name" value="PhnG"/>
    <property type="match status" value="1"/>
</dbReference>
<gene>
    <name evidence="1" type="primary">phnG</name>
    <name evidence="1" type="ORF">FXV83_38535</name>
</gene>
<dbReference type="InterPro" id="IPR009609">
    <property type="entry name" value="Phosphonate_metab_PhnG"/>
</dbReference>
<reference evidence="1 2" key="1">
    <citation type="submission" date="2019-08" db="EMBL/GenBank/DDBJ databases">
        <title>Bradyrhizobium hipponensis sp. nov., a rhizobium isolated from a Lupinus angustifolius root nodule in Tunisia.</title>
        <authorList>
            <person name="Off K."/>
            <person name="Rejili M."/>
            <person name="Mars M."/>
            <person name="Brachmann A."/>
            <person name="Marin M."/>
        </authorList>
    </citation>
    <scope>NUCLEOTIDE SEQUENCE [LARGE SCALE GENOMIC DNA]</scope>
    <source>
        <strain evidence="2">aSej3</strain>
    </source>
</reference>
<dbReference type="NCBIfam" id="TIGR03293">
    <property type="entry name" value="PhnG_redo"/>
    <property type="match status" value="1"/>
</dbReference>
<proteinExistence type="predicted"/>
<keyword evidence="2" id="KW-1185">Reference proteome</keyword>
<evidence type="ECO:0000313" key="2">
    <source>
        <dbReference type="Proteomes" id="UP000324797"/>
    </source>
</evidence>
<name>A0A5S4YBS6_9BRAD</name>
<protein>
    <submittedName>
        <fullName evidence="1">Phosphonate C-P lyase system protein PhnG</fullName>
    </submittedName>
</protein>
<keyword evidence="1" id="KW-0456">Lyase</keyword>
<dbReference type="EMBL" id="VSTH01000184">
    <property type="protein sequence ID" value="TYO61412.1"/>
    <property type="molecule type" value="Genomic_DNA"/>
</dbReference>
<dbReference type="AlphaFoldDB" id="A0A5S4YBS6"/>
<dbReference type="GO" id="GO:0019634">
    <property type="term" value="P:organic phosphonate metabolic process"/>
    <property type="evidence" value="ECO:0007669"/>
    <property type="project" value="InterPro"/>
</dbReference>
<dbReference type="GO" id="GO:0015716">
    <property type="term" value="P:organic phosphonate transport"/>
    <property type="evidence" value="ECO:0007669"/>
    <property type="project" value="InterPro"/>
</dbReference>
<evidence type="ECO:0000313" key="1">
    <source>
        <dbReference type="EMBL" id="TYO61412.1"/>
    </source>
</evidence>
<sequence>MDGRPAGALTRGEREVDISPTHIAPGDQCNRQDWITLLAKAPLSELERHWATIVRPKFQWIRRPEYGAVMLQGAVGRTGAVFNVGEATVTRCTVQIETGEIGIAYVLGRNKRHAALAALFDGLIQRDQVKATGTITAIIAALRRCVHVEEEAVRREAQQSKVDFFMLGREASGE</sequence>